<accession>A0ABU8IVZ4</accession>
<name>A0ABU8IVZ4_9BURK</name>
<gene>
    <name evidence="2" type="ORF">H3V53_21560</name>
</gene>
<keyword evidence="1" id="KW-0812">Transmembrane</keyword>
<dbReference type="RefSeq" id="WP_336599705.1">
    <property type="nucleotide sequence ID" value="NZ_JACFYJ010000037.1"/>
</dbReference>
<evidence type="ECO:0000256" key="1">
    <source>
        <dbReference type="SAM" id="Phobius"/>
    </source>
</evidence>
<evidence type="ECO:0000313" key="3">
    <source>
        <dbReference type="Proteomes" id="UP001386437"/>
    </source>
</evidence>
<proteinExistence type="predicted"/>
<organism evidence="2 3">
    <name type="scientific">Paraburkholderia bengalensis</name>
    <dbReference type="NCBI Taxonomy" id="2747562"/>
    <lineage>
        <taxon>Bacteria</taxon>
        <taxon>Pseudomonadati</taxon>
        <taxon>Pseudomonadota</taxon>
        <taxon>Betaproteobacteria</taxon>
        <taxon>Burkholderiales</taxon>
        <taxon>Burkholderiaceae</taxon>
        <taxon>Paraburkholderia</taxon>
    </lineage>
</organism>
<feature type="transmembrane region" description="Helical" evidence="1">
    <location>
        <begin position="24"/>
        <end position="48"/>
    </location>
</feature>
<sequence length="80" mass="8925">MIGSAIQQVVHGCHELGKCAFPQYGWPLLSFLFFGPATLAAVINAYAWRRWSLKLWANCTGTATMLCVALYFITTIVVER</sequence>
<protein>
    <submittedName>
        <fullName evidence="2">Uncharacterized protein</fullName>
    </submittedName>
</protein>
<comment type="caution">
    <text evidence="2">The sequence shown here is derived from an EMBL/GenBank/DDBJ whole genome shotgun (WGS) entry which is preliminary data.</text>
</comment>
<keyword evidence="3" id="KW-1185">Reference proteome</keyword>
<keyword evidence="1" id="KW-0472">Membrane</keyword>
<keyword evidence="1" id="KW-1133">Transmembrane helix</keyword>
<dbReference type="EMBL" id="JACFYJ010000037">
    <property type="protein sequence ID" value="MEI5999696.1"/>
    <property type="molecule type" value="Genomic_DNA"/>
</dbReference>
<dbReference type="Proteomes" id="UP001386437">
    <property type="component" value="Unassembled WGS sequence"/>
</dbReference>
<evidence type="ECO:0000313" key="2">
    <source>
        <dbReference type="EMBL" id="MEI5999696.1"/>
    </source>
</evidence>
<reference evidence="2 3" key="1">
    <citation type="journal article" date="2022" name="Arch. Microbiol.">
        <title>Paraburkholderia bengalensis sp. nov. isolated from roots of Oryza sativa, IR64.</title>
        <authorList>
            <person name="Nag P."/>
            <person name="Mondal N."/>
            <person name="Sarkar J."/>
            <person name="Das S."/>
        </authorList>
    </citation>
    <scope>NUCLEOTIDE SEQUENCE [LARGE SCALE GENOMIC DNA]</scope>
    <source>
        <strain evidence="2 3">IR64_4_BI</strain>
    </source>
</reference>
<feature type="transmembrane region" description="Helical" evidence="1">
    <location>
        <begin position="55"/>
        <end position="78"/>
    </location>
</feature>